<sequence length="217" mass="25081">MSSILNNYDSNLQISLQDENSLSSLMLSVKLHGFDYMPGTEVVCVCYRIYYKLLHTLNPMCKVIDFKNETILIETNFDKSKVVTRRPIKWEEIDFPQEWVIENATQSQNNINTEVSEIEQLNDGTVKIRFHEPSKILIDNRSRSMSSRSNSSYISHVDYIGGGVEPIDAENIIEGEPSNKNEFYDNLNKISEKYARKPEEVVSCYEQPSLVTFYLSR</sequence>
<reference evidence="1 2" key="1">
    <citation type="submission" date="2020-09" db="EMBL/GenBank/DDBJ databases">
        <title>De no assembly of potato wild relative species, Solanum commersonii.</title>
        <authorList>
            <person name="Cho K."/>
        </authorList>
    </citation>
    <scope>NUCLEOTIDE SEQUENCE [LARGE SCALE GENOMIC DNA]</scope>
    <source>
        <strain evidence="1">LZ3.2</strain>
        <tissue evidence="1">Leaf</tissue>
    </source>
</reference>
<gene>
    <name evidence="1" type="ORF">H5410_010993</name>
</gene>
<dbReference type="InterPro" id="IPR051596">
    <property type="entry name" value="Caulimoviridae_Movement"/>
</dbReference>
<comment type="caution">
    <text evidence="1">The sequence shown here is derived from an EMBL/GenBank/DDBJ whole genome shotgun (WGS) entry which is preliminary data.</text>
</comment>
<organism evidence="1 2">
    <name type="scientific">Solanum commersonii</name>
    <name type="common">Commerson's wild potato</name>
    <name type="synonym">Commerson's nightshade</name>
    <dbReference type="NCBI Taxonomy" id="4109"/>
    <lineage>
        <taxon>Eukaryota</taxon>
        <taxon>Viridiplantae</taxon>
        <taxon>Streptophyta</taxon>
        <taxon>Embryophyta</taxon>
        <taxon>Tracheophyta</taxon>
        <taxon>Spermatophyta</taxon>
        <taxon>Magnoliopsida</taxon>
        <taxon>eudicotyledons</taxon>
        <taxon>Gunneridae</taxon>
        <taxon>Pentapetalae</taxon>
        <taxon>asterids</taxon>
        <taxon>lamiids</taxon>
        <taxon>Solanales</taxon>
        <taxon>Solanaceae</taxon>
        <taxon>Solanoideae</taxon>
        <taxon>Solaneae</taxon>
        <taxon>Solanum</taxon>
    </lineage>
</organism>
<accession>A0A9J6ANZ1</accession>
<keyword evidence="2" id="KW-1185">Reference proteome</keyword>
<evidence type="ECO:0000313" key="1">
    <source>
        <dbReference type="EMBL" id="KAG5625775.1"/>
    </source>
</evidence>
<proteinExistence type="predicted"/>
<dbReference type="PANTHER" id="PTHR47599">
    <property type="entry name" value="CELL-TO-CELL MOVEMENT PROTEIN"/>
    <property type="match status" value="1"/>
</dbReference>
<evidence type="ECO:0000313" key="2">
    <source>
        <dbReference type="Proteomes" id="UP000824120"/>
    </source>
</evidence>
<name>A0A9J6ANZ1_SOLCO</name>
<dbReference type="EMBL" id="JACXVP010000002">
    <property type="protein sequence ID" value="KAG5625775.1"/>
    <property type="molecule type" value="Genomic_DNA"/>
</dbReference>
<dbReference type="PANTHER" id="PTHR47599:SF2">
    <property type="match status" value="1"/>
</dbReference>
<protein>
    <submittedName>
        <fullName evidence="1">Uncharacterized protein</fullName>
    </submittedName>
</protein>
<dbReference type="Proteomes" id="UP000824120">
    <property type="component" value="Chromosome 2"/>
</dbReference>
<dbReference type="AlphaFoldDB" id="A0A9J6ANZ1"/>